<keyword evidence="3" id="KW-1185">Reference proteome</keyword>
<dbReference type="Proteomes" id="UP001174909">
    <property type="component" value="Unassembled WGS sequence"/>
</dbReference>
<dbReference type="EMBL" id="CASHTH010002698">
    <property type="protein sequence ID" value="CAI8033845.1"/>
    <property type="molecule type" value="Genomic_DNA"/>
</dbReference>
<gene>
    <name evidence="2" type="ORF">GBAR_LOCUS19087</name>
</gene>
<reference evidence="2" key="1">
    <citation type="submission" date="2023-03" db="EMBL/GenBank/DDBJ databases">
        <authorList>
            <person name="Steffen K."/>
            <person name="Cardenas P."/>
        </authorList>
    </citation>
    <scope>NUCLEOTIDE SEQUENCE</scope>
</reference>
<sequence length="37" mass="4424">MRKFRKRQTACTSETTSRLYRLPKGAHQTERPVQSHH</sequence>
<evidence type="ECO:0000313" key="3">
    <source>
        <dbReference type="Proteomes" id="UP001174909"/>
    </source>
</evidence>
<feature type="compositionally biased region" description="Polar residues" evidence="1">
    <location>
        <begin position="9"/>
        <end position="18"/>
    </location>
</feature>
<evidence type="ECO:0000256" key="1">
    <source>
        <dbReference type="SAM" id="MobiDB-lite"/>
    </source>
</evidence>
<protein>
    <submittedName>
        <fullName evidence="2">Uncharacterized protein</fullName>
    </submittedName>
</protein>
<comment type="caution">
    <text evidence="2">The sequence shown here is derived from an EMBL/GenBank/DDBJ whole genome shotgun (WGS) entry which is preliminary data.</text>
</comment>
<accession>A0AA35SPH5</accession>
<evidence type="ECO:0000313" key="2">
    <source>
        <dbReference type="EMBL" id="CAI8033845.1"/>
    </source>
</evidence>
<proteinExistence type="predicted"/>
<dbReference type="AlphaFoldDB" id="A0AA35SPH5"/>
<name>A0AA35SPH5_GEOBA</name>
<feature type="region of interest" description="Disordered" evidence="1">
    <location>
        <begin position="1"/>
        <end position="37"/>
    </location>
</feature>
<organism evidence="2 3">
    <name type="scientific">Geodia barretti</name>
    <name type="common">Barrett's horny sponge</name>
    <dbReference type="NCBI Taxonomy" id="519541"/>
    <lineage>
        <taxon>Eukaryota</taxon>
        <taxon>Metazoa</taxon>
        <taxon>Porifera</taxon>
        <taxon>Demospongiae</taxon>
        <taxon>Heteroscleromorpha</taxon>
        <taxon>Tetractinellida</taxon>
        <taxon>Astrophorina</taxon>
        <taxon>Geodiidae</taxon>
        <taxon>Geodia</taxon>
    </lineage>
</organism>